<keyword evidence="1" id="KW-0472">Membrane</keyword>
<keyword evidence="1" id="KW-1133">Transmembrane helix</keyword>
<sequence length="64" mass="7328">MIKSLKGQFILSIITAICFIYLVLSYTDFTGEAKFSRILFFTAMILSVYNTGMLTQKYIKSKKS</sequence>
<accession>A0A1V2A9E5</accession>
<dbReference type="EMBL" id="MSFI01000009">
    <property type="protein sequence ID" value="OMP67587.1"/>
    <property type="molecule type" value="Genomic_DNA"/>
</dbReference>
<evidence type="ECO:0000313" key="2">
    <source>
        <dbReference type="EMBL" id="OMP67587.1"/>
    </source>
</evidence>
<evidence type="ECO:0000256" key="1">
    <source>
        <dbReference type="SAM" id="Phobius"/>
    </source>
</evidence>
<comment type="caution">
    <text evidence="2">The sequence shown here is derived from an EMBL/GenBank/DDBJ whole genome shotgun (WGS) entry which is preliminary data.</text>
</comment>
<keyword evidence="3" id="KW-1185">Reference proteome</keyword>
<name>A0A1V2A9E5_9BACI</name>
<reference evidence="2 3" key="1">
    <citation type="submission" date="2016-12" db="EMBL/GenBank/DDBJ databases">
        <title>Domibacillus sp. SAB 38T whole genome sequencing.</title>
        <authorList>
            <person name="Verma A."/>
            <person name="Ojha A.K."/>
            <person name="Krishnamurthi S."/>
        </authorList>
    </citation>
    <scope>NUCLEOTIDE SEQUENCE [LARGE SCALE GENOMIC DNA]</scope>
    <source>
        <strain evidence="2 3">SAB 38</strain>
    </source>
</reference>
<feature type="transmembrane region" description="Helical" evidence="1">
    <location>
        <begin position="7"/>
        <end position="26"/>
    </location>
</feature>
<evidence type="ECO:0000313" key="3">
    <source>
        <dbReference type="Proteomes" id="UP000188613"/>
    </source>
</evidence>
<gene>
    <name evidence="2" type="ORF">BTO28_06485</name>
</gene>
<dbReference type="Proteomes" id="UP000188613">
    <property type="component" value="Unassembled WGS sequence"/>
</dbReference>
<protein>
    <submittedName>
        <fullName evidence="2">Uncharacterized protein</fullName>
    </submittedName>
</protein>
<keyword evidence="1" id="KW-0812">Transmembrane</keyword>
<proteinExistence type="predicted"/>
<organism evidence="2 3">
    <name type="scientific">Domibacillus epiphyticus</name>
    <dbReference type="NCBI Taxonomy" id="1714355"/>
    <lineage>
        <taxon>Bacteria</taxon>
        <taxon>Bacillati</taxon>
        <taxon>Bacillota</taxon>
        <taxon>Bacilli</taxon>
        <taxon>Bacillales</taxon>
        <taxon>Bacillaceae</taxon>
        <taxon>Domibacillus</taxon>
    </lineage>
</organism>
<feature type="transmembrane region" description="Helical" evidence="1">
    <location>
        <begin position="38"/>
        <end position="55"/>
    </location>
</feature>
<dbReference type="AlphaFoldDB" id="A0A1V2A9E5"/>